<proteinExistence type="predicted"/>
<evidence type="ECO:0000259" key="1">
    <source>
        <dbReference type="Pfam" id="PF10547"/>
    </source>
</evidence>
<dbReference type="AlphaFoldDB" id="A0A317N5G2"/>
<gene>
    <name evidence="2" type="ORF">C7443_101476</name>
</gene>
<feature type="domain" description="Antirepressor protein ant N-terminal" evidence="1">
    <location>
        <begin position="11"/>
        <end position="120"/>
    </location>
</feature>
<comment type="caution">
    <text evidence="2">The sequence shown here is derived from an EMBL/GenBank/DDBJ whole genome shotgun (WGS) entry which is preliminary data.</text>
</comment>
<reference evidence="2 3" key="1">
    <citation type="submission" date="2018-05" db="EMBL/GenBank/DDBJ databases">
        <title>Genomic Encyclopedia of Type Strains, Phase IV (KMG-IV): sequencing the most valuable type-strain genomes for metagenomic binning, comparative biology and taxonomic classification.</title>
        <authorList>
            <person name="Goeker M."/>
        </authorList>
    </citation>
    <scope>NUCLEOTIDE SEQUENCE [LARGE SCALE GENOMIC DNA]</scope>
    <source>
        <strain evidence="2 3">DSM 23606</strain>
    </source>
</reference>
<organism evidence="2 3">
    <name type="scientific">Plasticicumulans acidivorans</name>
    <dbReference type="NCBI Taxonomy" id="886464"/>
    <lineage>
        <taxon>Bacteria</taxon>
        <taxon>Pseudomonadati</taxon>
        <taxon>Pseudomonadota</taxon>
        <taxon>Gammaproteobacteria</taxon>
        <taxon>Candidatus Competibacteraceae</taxon>
        <taxon>Plasticicumulans</taxon>
    </lineage>
</organism>
<keyword evidence="3" id="KW-1185">Reference proteome</keyword>
<name>A0A317N5G2_9GAMM</name>
<dbReference type="PRINTS" id="PR01994">
    <property type="entry name" value="ANTIREPRESSR"/>
</dbReference>
<accession>A0A317N5G2</accession>
<dbReference type="RefSeq" id="WP_211346137.1">
    <property type="nucleotide sequence ID" value="NZ_QGTJ01000001.1"/>
</dbReference>
<dbReference type="Proteomes" id="UP000246569">
    <property type="component" value="Unassembled WGS sequence"/>
</dbReference>
<dbReference type="EMBL" id="QGTJ01000001">
    <property type="protein sequence ID" value="PWV65989.1"/>
    <property type="molecule type" value="Genomic_DNA"/>
</dbReference>
<evidence type="ECO:0000313" key="3">
    <source>
        <dbReference type="Proteomes" id="UP000246569"/>
    </source>
</evidence>
<dbReference type="InterPro" id="IPR018875">
    <property type="entry name" value="Antirepressor_Ant_N"/>
</dbReference>
<sequence length="249" mass="28048">MNTPIPSVVPVPFHGATLFVTDYDGEPCAPMKPIVEGMGLNWAGQHEKLNGSRFKVCVREIQMQLPGDTQRRPMTCLPLRKLPGWLMSIHPNKVRAELRERIIQYQTECDDVLWQHWNQRAGRTVDEPVGPELIGRVINALGRALDDTPPRLDIDFPVQRWLDENPALAREQFASGNTLNIPARVLFGMDSRSPISALLVLLSRAGYNVDACRIEIMALRHHLEMFDQALDGIQRGAGSRRAGTFRIAR</sequence>
<dbReference type="Pfam" id="PF10547">
    <property type="entry name" value="P22_AR_N"/>
    <property type="match status" value="1"/>
</dbReference>
<evidence type="ECO:0000313" key="2">
    <source>
        <dbReference type="EMBL" id="PWV65989.1"/>
    </source>
</evidence>
<protein>
    <submittedName>
        <fullName evidence="2">P22-like antirepressor protein</fullName>
    </submittedName>
</protein>